<keyword evidence="3" id="KW-0489">Methyltransferase</keyword>
<feature type="domain" description="Methylated-DNA-[protein]-cysteine S-methyltransferase DNA binding" evidence="2">
    <location>
        <begin position="6"/>
        <end position="76"/>
    </location>
</feature>
<dbReference type="Pfam" id="PF01035">
    <property type="entry name" value="DNA_binding_1"/>
    <property type="match status" value="1"/>
</dbReference>
<dbReference type="PANTHER" id="PTHR42942:SF1">
    <property type="entry name" value="ALKYLTRANSFERASE-LIKE PROTEIN 1"/>
    <property type="match status" value="1"/>
</dbReference>
<evidence type="ECO:0000313" key="3">
    <source>
        <dbReference type="EMBL" id="KAA0978606.1"/>
    </source>
</evidence>
<dbReference type="EMBL" id="VOBL01000004">
    <property type="protein sequence ID" value="KAA0978606.1"/>
    <property type="molecule type" value="Genomic_DNA"/>
</dbReference>
<accession>A0A5B0EIT7</accession>
<dbReference type="InterPro" id="IPR036388">
    <property type="entry name" value="WH-like_DNA-bd_sf"/>
</dbReference>
<comment type="caution">
    <text evidence="3">The sequence shown here is derived from an EMBL/GenBank/DDBJ whole genome shotgun (WGS) entry which is preliminary data.</text>
</comment>
<keyword evidence="3" id="KW-0808">Transferase</keyword>
<dbReference type="GO" id="GO:0032259">
    <property type="term" value="P:methylation"/>
    <property type="evidence" value="ECO:0007669"/>
    <property type="project" value="UniProtKB-KW"/>
</dbReference>
<organism evidence="3 4">
    <name type="scientific">Paeniglutamicibacter gangotriensis</name>
    <dbReference type="NCBI Taxonomy" id="254787"/>
    <lineage>
        <taxon>Bacteria</taxon>
        <taxon>Bacillati</taxon>
        <taxon>Actinomycetota</taxon>
        <taxon>Actinomycetes</taxon>
        <taxon>Micrococcales</taxon>
        <taxon>Micrococcaceae</taxon>
        <taxon>Paeniglutamicibacter</taxon>
    </lineage>
</organism>
<keyword evidence="1" id="KW-0227">DNA damage</keyword>
<reference evidence="3 4" key="1">
    <citation type="submission" date="2019-07" db="EMBL/GenBank/DDBJ databases">
        <title>Analysis of the biochemical properties, biological activity and biotechnological potential of siderophores and biosurfactants produced by Antarctic psychrotolerant bacteria.</title>
        <authorList>
            <person name="Styczynski M."/>
            <person name="Krucon T."/>
            <person name="Decewicz P."/>
            <person name="Dziewit L."/>
        </authorList>
    </citation>
    <scope>NUCLEOTIDE SEQUENCE [LARGE SCALE GENOMIC DNA]</scope>
    <source>
        <strain evidence="3 4">ANT_H27</strain>
    </source>
</reference>
<evidence type="ECO:0000313" key="4">
    <source>
        <dbReference type="Proteomes" id="UP000323856"/>
    </source>
</evidence>
<dbReference type="GO" id="GO:0006281">
    <property type="term" value="P:DNA repair"/>
    <property type="evidence" value="ECO:0007669"/>
    <property type="project" value="InterPro"/>
</dbReference>
<dbReference type="RefSeq" id="WP_007270186.1">
    <property type="nucleotide sequence ID" value="NZ_VOBL01000004.1"/>
</dbReference>
<dbReference type="PANTHER" id="PTHR42942">
    <property type="entry name" value="6-O-METHYLGUANINE DNA METHYLTRANSFERASE"/>
    <property type="match status" value="1"/>
</dbReference>
<dbReference type="InterPro" id="IPR036217">
    <property type="entry name" value="MethylDNA_cys_MeTrfase_DNAb"/>
</dbReference>
<dbReference type="Gene3D" id="1.10.10.10">
    <property type="entry name" value="Winged helix-like DNA-binding domain superfamily/Winged helix DNA-binding domain"/>
    <property type="match status" value="1"/>
</dbReference>
<protein>
    <submittedName>
        <fullName evidence="3">Cysteine methyltransferase</fullName>
    </submittedName>
</protein>
<sequence length="94" mass="10115">MDPVAEVRAFVLGIPPGEVATYGEVGRAVGLGPRQAGRAVARLDDDVPWWRVIYADGQPATCHHGGARALLESEGVPFHQDRVDLAGLRTTKDR</sequence>
<dbReference type="SUPFAM" id="SSF46767">
    <property type="entry name" value="Methylated DNA-protein cysteine methyltransferase, C-terminal domain"/>
    <property type="match status" value="1"/>
</dbReference>
<evidence type="ECO:0000259" key="2">
    <source>
        <dbReference type="Pfam" id="PF01035"/>
    </source>
</evidence>
<name>A0A5B0EIT7_9MICC</name>
<evidence type="ECO:0000256" key="1">
    <source>
        <dbReference type="ARBA" id="ARBA00022763"/>
    </source>
</evidence>
<dbReference type="Proteomes" id="UP000323856">
    <property type="component" value="Unassembled WGS sequence"/>
</dbReference>
<dbReference type="OrthoDB" id="9132167at2"/>
<gene>
    <name evidence="3" type="ORF">FQ154_05070</name>
</gene>
<dbReference type="GO" id="GO:0008168">
    <property type="term" value="F:methyltransferase activity"/>
    <property type="evidence" value="ECO:0007669"/>
    <property type="project" value="UniProtKB-KW"/>
</dbReference>
<dbReference type="InterPro" id="IPR014048">
    <property type="entry name" value="MethylDNA_cys_MeTrfase_DNA-bd"/>
</dbReference>
<dbReference type="AlphaFoldDB" id="A0A5B0EIT7"/>
<dbReference type="InterPro" id="IPR052520">
    <property type="entry name" value="ATL_DNA_repair"/>
</dbReference>
<proteinExistence type="predicted"/>
<dbReference type="CDD" id="cd06445">
    <property type="entry name" value="ATase"/>
    <property type="match status" value="1"/>
</dbReference>